<keyword evidence="1" id="KW-0732">Signal</keyword>
<evidence type="ECO:0000256" key="1">
    <source>
        <dbReference type="SAM" id="SignalP"/>
    </source>
</evidence>
<feature type="signal peptide" evidence="1">
    <location>
        <begin position="1"/>
        <end position="22"/>
    </location>
</feature>
<protein>
    <submittedName>
        <fullName evidence="2">Putative secreted protein</fullName>
    </submittedName>
</protein>
<name>A0A2M4C8J0_9DIPT</name>
<accession>A0A2M4C8J0</accession>
<dbReference type="EMBL" id="GGFJ01012483">
    <property type="protein sequence ID" value="MBW61624.1"/>
    <property type="molecule type" value="Transcribed_RNA"/>
</dbReference>
<reference evidence="2" key="1">
    <citation type="submission" date="2018-01" db="EMBL/GenBank/DDBJ databases">
        <title>An insight into the sialome of Amazonian anophelines.</title>
        <authorList>
            <person name="Ribeiro J.M."/>
            <person name="Scarpassa V."/>
            <person name="Calvo E."/>
        </authorList>
    </citation>
    <scope>NUCLEOTIDE SEQUENCE</scope>
    <source>
        <tissue evidence="2">Salivary glands</tissue>
    </source>
</reference>
<proteinExistence type="predicted"/>
<evidence type="ECO:0000313" key="2">
    <source>
        <dbReference type="EMBL" id="MBW61624.1"/>
    </source>
</evidence>
<dbReference type="AlphaFoldDB" id="A0A2M4C8J0"/>
<sequence length="102" mass="11530">MIVMMLLRLLLLMARITRRVESRRESSSCELVFLSPFAGPPLLLLLQPDRNNGKRCWAAGSQDRPPPWFRSSACNTAHNGILAVNVGKNDPREVIFKPWDKG</sequence>
<feature type="chain" id="PRO_5014856817" evidence="1">
    <location>
        <begin position="23"/>
        <end position="102"/>
    </location>
</feature>
<organism evidence="2">
    <name type="scientific">Anopheles marajoara</name>
    <dbReference type="NCBI Taxonomy" id="58244"/>
    <lineage>
        <taxon>Eukaryota</taxon>
        <taxon>Metazoa</taxon>
        <taxon>Ecdysozoa</taxon>
        <taxon>Arthropoda</taxon>
        <taxon>Hexapoda</taxon>
        <taxon>Insecta</taxon>
        <taxon>Pterygota</taxon>
        <taxon>Neoptera</taxon>
        <taxon>Endopterygota</taxon>
        <taxon>Diptera</taxon>
        <taxon>Nematocera</taxon>
        <taxon>Culicoidea</taxon>
        <taxon>Culicidae</taxon>
        <taxon>Anophelinae</taxon>
        <taxon>Anopheles</taxon>
    </lineage>
</organism>